<dbReference type="InterPro" id="IPR028081">
    <property type="entry name" value="Leu-bd"/>
</dbReference>
<evidence type="ECO:0000256" key="1">
    <source>
        <dbReference type="ARBA" id="ARBA00010062"/>
    </source>
</evidence>
<dbReference type="Pfam" id="PF13458">
    <property type="entry name" value="Peripla_BP_6"/>
    <property type="match status" value="1"/>
</dbReference>
<sequence length="402" mass="44547">MKRWKWCLAGLAVVSLIGFQGLVPAAWGAESIKIGLPLPLTGIHAKFGEAIRNAYLMALEEINAQGGIRKGPYKGRTIEFLIEDTQSKPDVAKAAVEKLITRDKVPMIVGEYSSSNVYAVAGTINNYQIPYLTQTGAADNVTQQGWKWVFRINPPASEYAGALQEFLFQVVKPKSMAIIFENTLFGTSTSKAMKEWADQQKVEITNFEPYEAGGIDFKPLLLKVKAKNPDVVYMVSYLLDALQLMKQSREVGLAPKLFAGGAAGFTMPEFVQGAGAAAENLVSATLWAPDVKYPGTKEFYEKYNQKYKVHPEYHSTEGYAAAYVLRDVLERTVSLKNEDLRKVLSETNLMTPFGPIKFVAYGKHTNQNRLPTLLVQILKGKLVTVWPKEYAAAPYVYPGTKP</sequence>
<organism evidence="4 5">
    <name type="scientific">Tectimicrobiota bacterium</name>
    <dbReference type="NCBI Taxonomy" id="2528274"/>
    <lineage>
        <taxon>Bacteria</taxon>
        <taxon>Pseudomonadati</taxon>
        <taxon>Nitrospinota/Tectimicrobiota group</taxon>
        <taxon>Candidatus Tectimicrobiota</taxon>
    </lineage>
</organism>
<dbReference type="InterPro" id="IPR028082">
    <property type="entry name" value="Peripla_BP_I"/>
</dbReference>
<reference evidence="4" key="1">
    <citation type="submission" date="2020-07" db="EMBL/GenBank/DDBJ databases">
        <title>Huge and variable diversity of episymbiotic CPR bacteria and DPANN archaea in groundwater ecosystems.</title>
        <authorList>
            <person name="He C.Y."/>
            <person name="Keren R."/>
            <person name="Whittaker M."/>
            <person name="Farag I.F."/>
            <person name="Doudna J."/>
            <person name="Cate J.H.D."/>
            <person name="Banfield J.F."/>
        </authorList>
    </citation>
    <scope>NUCLEOTIDE SEQUENCE</scope>
    <source>
        <strain evidence="4">NC_groundwater_717_Ag_S-0.2um_59_8</strain>
    </source>
</reference>
<keyword evidence="2" id="KW-0732">Signal</keyword>
<dbReference type="PANTHER" id="PTHR30483:SF37">
    <property type="entry name" value="ABC TRANSPORTER SUBSTRATE-BINDING PROTEIN"/>
    <property type="match status" value="1"/>
</dbReference>
<dbReference type="EMBL" id="JACPSX010000202">
    <property type="protein sequence ID" value="MBI3015488.1"/>
    <property type="molecule type" value="Genomic_DNA"/>
</dbReference>
<dbReference type="Gene3D" id="3.40.50.2300">
    <property type="match status" value="2"/>
</dbReference>
<evidence type="ECO:0000259" key="3">
    <source>
        <dbReference type="Pfam" id="PF13458"/>
    </source>
</evidence>
<dbReference type="Proteomes" id="UP000741360">
    <property type="component" value="Unassembled WGS sequence"/>
</dbReference>
<name>A0A932M0X2_UNCTE</name>
<dbReference type="InterPro" id="IPR051010">
    <property type="entry name" value="BCAA_transport"/>
</dbReference>
<dbReference type="SUPFAM" id="SSF53822">
    <property type="entry name" value="Periplasmic binding protein-like I"/>
    <property type="match status" value="1"/>
</dbReference>
<protein>
    <submittedName>
        <fullName evidence="4">ABC transporter substrate-binding protein</fullName>
    </submittedName>
</protein>
<evidence type="ECO:0000256" key="2">
    <source>
        <dbReference type="ARBA" id="ARBA00022729"/>
    </source>
</evidence>
<evidence type="ECO:0000313" key="4">
    <source>
        <dbReference type="EMBL" id="MBI3015488.1"/>
    </source>
</evidence>
<comment type="similarity">
    <text evidence="1">Belongs to the leucine-binding protein family.</text>
</comment>
<accession>A0A932M0X2</accession>
<dbReference type="AlphaFoldDB" id="A0A932M0X2"/>
<proteinExistence type="inferred from homology"/>
<feature type="domain" description="Leucine-binding protein" evidence="3">
    <location>
        <begin position="31"/>
        <end position="368"/>
    </location>
</feature>
<evidence type="ECO:0000313" key="5">
    <source>
        <dbReference type="Proteomes" id="UP000741360"/>
    </source>
</evidence>
<dbReference type="CDD" id="cd19982">
    <property type="entry name" value="PBP1_ABC_ligand_binding-like"/>
    <property type="match status" value="1"/>
</dbReference>
<comment type="caution">
    <text evidence="4">The sequence shown here is derived from an EMBL/GenBank/DDBJ whole genome shotgun (WGS) entry which is preliminary data.</text>
</comment>
<dbReference type="PANTHER" id="PTHR30483">
    <property type="entry name" value="LEUCINE-SPECIFIC-BINDING PROTEIN"/>
    <property type="match status" value="1"/>
</dbReference>
<gene>
    <name evidence="4" type="ORF">HYY65_10600</name>
</gene>